<keyword evidence="2 5" id="KW-0812">Transmembrane</keyword>
<comment type="similarity">
    <text evidence="5">Belongs to the ligand-gated ion channel (TC 1.A.9) family.</text>
</comment>
<dbReference type="Gene3D" id="1.20.58.390">
    <property type="entry name" value="Neurotransmitter-gated ion-channel transmembrane domain"/>
    <property type="match status" value="1"/>
</dbReference>
<keyword evidence="4 5" id="KW-0472">Membrane</keyword>
<dbReference type="PROSITE" id="PS00236">
    <property type="entry name" value="NEUROTR_ION_CHANNEL"/>
    <property type="match status" value="1"/>
</dbReference>
<dbReference type="PRINTS" id="PR00252">
    <property type="entry name" value="NRIONCHANNEL"/>
</dbReference>
<dbReference type="AlphaFoldDB" id="A0A3S1BTA7"/>
<dbReference type="InterPro" id="IPR018000">
    <property type="entry name" value="Neurotransmitter_ion_chnl_CS"/>
</dbReference>
<dbReference type="Gene3D" id="2.70.170.10">
    <property type="entry name" value="Neurotransmitter-gated ion-channel ligand-binding domain"/>
    <property type="match status" value="1"/>
</dbReference>
<dbReference type="InterPro" id="IPR036719">
    <property type="entry name" value="Neuro-gated_channel_TM_sf"/>
</dbReference>
<evidence type="ECO:0000256" key="4">
    <source>
        <dbReference type="ARBA" id="ARBA00023136"/>
    </source>
</evidence>
<reference evidence="9 10" key="1">
    <citation type="submission" date="2019-01" db="EMBL/GenBank/DDBJ databases">
        <title>A draft genome assembly of the solar-powered sea slug Elysia chlorotica.</title>
        <authorList>
            <person name="Cai H."/>
            <person name="Li Q."/>
            <person name="Fang X."/>
            <person name="Li J."/>
            <person name="Curtis N.E."/>
            <person name="Altenburger A."/>
            <person name="Shibata T."/>
            <person name="Feng M."/>
            <person name="Maeda T."/>
            <person name="Schwartz J.A."/>
            <person name="Shigenobu S."/>
            <person name="Lundholm N."/>
            <person name="Nishiyama T."/>
            <person name="Yang H."/>
            <person name="Hasebe M."/>
            <person name="Li S."/>
            <person name="Pierce S.K."/>
            <person name="Wang J."/>
        </authorList>
    </citation>
    <scope>NUCLEOTIDE SEQUENCE [LARGE SCALE GENOMIC DNA]</scope>
    <source>
        <strain evidence="9">EC2010</strain>
        <tissue evidence="9">Whole organism of an adult</tissue>
    </source>
</reference>
<feature type="transmembrane region" description="Helical" evidence="5">
    <location>
        <begin position="241"/>
        <end position="264"/>
    </location>
</feature>
<name>A0A3S1BTA7_ELYCH</name>
<dbReference type="GO" id="GO:0016020">
    <property type="term" value="C:membrane"/>
    <property type="evidence" value="ECO:0007669"/>
    <property type="project" value="UniProtKB-SubCell"/>
</dbReference>
<evidence type="ECO:0008006" key="11">
    <source>
        <dbReference type="Google" id="ProtNLM"/>
    </source>
</evidence>
<feature type="region of interest" description="Disordered" evidence="6">
    <location>
        <begin position="376"/>
        <end position="411"/>
    </location>
</feature>
<dbReference type="InterPro" id="IPR006202">
    <property type="entry name" value="Neur_chan_lig-bd"/>
</dbReference>
<dbReference type="InterPro" id="IPR038050">
    <property type="entry name" value="Neuro_actylchol_rec"/>
</dbReference>
<dbReference type="SUPFAM" id="SSF63712">
    <property type="entry name" value="Nicotinic receptor ligand binding domain-like"/>
    <property type="match status" value="1"/>
</dbReference>
<evidence type="ECO:0000256" key="3">
    <source>
        <dbReference type="ARBA" id="ARBA00022989"/>
    </source>
</evidence>
<feature type="transmembrane region" description="Helical" evidence="5">
    <location>
        <begin position="301"/>
        <end position="324"/>
    </location>
</feature>
<dbReference type="EMBL" id="RQTK01000090">
    <property type="protein sequence ID" value="RUS88206.1"/>
    <property type="molecule type" value="Genomic_DNA"/>
</dbReference>
<dbReference type="Pfam" id="PF02932">
    <property type="entry name" value="Neur_chan_memb"/>
    <property type="match status" value="1"/>
</dbReference>
<evidence type="ECO:0000256" key="6">
    <source>
        <dbReference type="SAM" id="MobiDB-lite"/>
    </source>
</evidence>
<organism evidence="9 10">
    <name type="scientific">Elysia chlorotica</name>
    <name type="common">Eastern emerald elysia</name>
    <name type="synonym">Sea slug</name>
    <dbReference type="NCBI Taxonomy" id="188477"/>
    <lineage>
        <taxon>Eukaryota</taxon>
        <taxon>Metazoa</taxon>
        <taxon>Spiralia</taxon>
        <taxon>Lophotrochozoa</taxon>
        <taxon>Mollusca</taxon>
        <taxon>Gastropoda</taxon>
        <taxon>Heterobranchia</taxon>
        <taxon>Euthyneura</taxon>
        <taxon>Panpulmonata</taxon>
        <taxon>Sacoglossa</taxon>
        <taxon>Placobranchoidea</taxon>
        <taxon>Plakobranchidae</taxon>
        <taxon>Elysia</taxon>
    </lineage>
</organism>
<dbReference type="InterPro" id="IPR006201">
    <property type="entry name" value="Neur_channel"/>
</dbReference>
<feature type="transmembrane region" description="Helical" evidence="5">
    <location>
        <begin position="270"/>
        <end position="289"/>
    </location>
</feature>
<evidence type="ECO:0000313" key="9">
    <source>
        <dbReference type="EMBL" id="RUS88206.1"/>
    </source>
</evidence>
<dbReference type="GO" id="GO:0004888">
    <property type="term" value="F:transmembrane signaling receptor activity"/>
    <property type="evidence" value="ECO:0007669"/>
    <property type="project" value="InterPro"/>
</dbReference>
<accession>A0A3S1BTA7</accession>
<dbReference type="STRING" id="188477.A0A3S1BTA7"/>
<gene>
    <name evidence="9" type="ORF">EGW08_004038</name>
</gene>
<feature type="domain" description="Neurotransmitter-gated ion-channel transmembrane" evidence="8">
    <location>
        <begin position="248"/>
        <end position="343"/>
    </location>
</feature>
<protein>
    <recommendedName>
        <fullName evidence="11">Neurotransmitter-gated ion-channel ligand-binding domain-containing protein</fullName>
    </recommendedName>
</protein>
<proteinExistence type="inferred from homology"/>
<dbReference type="Pfam" id="PF02931">
    <property type="entry name" value="Neur_chan_LBD"/>
    <property type="match status" value="1"/>
</dbReference>
<dbReference type="SUPFAM" id="SSF90112">
    <property type="entry name" value="Neurotransmitter-gated ion-channel transmembrane pore"/>
    <property type="match status" value="1"/>
</dbReference>
<evidence type="ECO:0000259" key="8">
    <source>
        <dbReference type="Pfam" id="PF02932"/>
    </source>
</evidence>
<keyword evidence="3 5" id="KW-1133">Transmembrane helix</keyword>
<evidence type="ECO:0000256" key="5">
    <source>
        <dbReference type="RuleBase" id="RU000687"/>
    </source>
</evidence>
<comment type="subcellular location">
    <subcellularLocation>
        <location evidence="1">Membrane</location>
        <topology evidence="1">Multi-pass membrane protein</topology>
    </subcellularLocation>
</comment>
<evidence type="ECO:0000256" key="2">
    <source>
        <dbReference type="ARBA" id="ARBA00022692"/>
    </source>
</evidence>
<keyword evidence="5" id="KW-0407">Ion channel</keyword>
<feature type="compositionally biased region" description="Basic residues" evidence="6">
    <location>
        <begin position="401"/>
        <end position="411"/>
    </location>
</feature>
<dbReference type="OrthoDB" id="6142676at2759"/>
<keyword evidence="5" id="KW-0406">Ion transport</keyword>
<evidence type="ECO:0000313" key="10">
    <source>
        <dbReference type="Proteomes" id="UP000271974"/>
    </source>
</evidence>
<dbReference type="CDD" id="cd18989">
    <property type="entry name" value="LGIC_ECD_cation"/>
    <property type="match status" value="1"/>
</dbReference>
<comment type="caution">
    <text evidence="9">The sequence shown here is derived from an EMBL/GenBank/DDBJ whole genome shotgun (WGS) entry which is preliminary data.</text>
</comment>
<comment type="caution">
    <text evidence="5">Lacks conserved residue(s) required for the propagation of feature annotation.</text>
</comment>
<dbReference type="FunFam" id="2.70.170.10:FF:000028">
    <property type="entry name" value="AcetylCholine Receptor"/>
    <property type="match status" value="1"/>
</dbReference>
<keyword evidence="5" id="KW-0813">Transport</keyword>
<evidence type="ECO:0000259" key="7">
    <source>
        <dbReference type="Pfam" id="PF02931"/>
    </source>
</evidence>
<dbReference type="InterPro" id="IPR006029">
    <property type="entry name" value="Neurotrans-gated_channel_TM"/>
</dbReference>
<evidence type="ECO:0000256" key="1">
    <source>
        <dbReference type="ARBA" id="ARBA00004141"/>
    </source>
</evidence>
<dbReference type="InterPro" id="IPR036734">
    <property type="entry name" value="Neur_chan_lig-bd_sf"/>
</dbReference>
<dbReference type="GO" id="GO:0005230">
    <property type="term" value="F:extracellular ligand-gated monoatomic ion channel activity"/>
    <property type="evidence" value="ECO:0007669"/>
    <property type="project" value="InterPro"/>
</dbReference>
<dbReference type="CDD" id="cd19051">
    <property type="entry name" value="LGIC_TM_cation"/>
    <property type="match status" value="1"/>
</dbReference>
<dbReference type="Proteomes" id="UP000271974">
    <property type="component" value="Unassembled WGS sequence"/>
</dbReference>
<keyword evidence="10" id="KW-1185">Reference proteome</keyword>
<sequence>MALDQSRELSKTIFSVLILQVTFSVLNVKADFNHSSQLHKKFITDLDHRVRPSLNASIPTDVNVSLHIISLREIVETHQFYMLNIWMEFYWKDEIRQWDPAEHGGVKVIYPYPGDTWIPRVLISNSVEKRDLFSDDHTLHGIFYDGTTRWYPGSVISAGCTLDLTYFPFDSQICTLRFIPQSFEWDVNLVAAQDGINTSGYARNCEWRLESTSIRKTALVYDNLSLGSMYFDFRFSRRPTFYLVNVFAPVAVMSLLAPLVFVLPEESGERVSYSVTLLLSMTVFLSFVSEKLPTCSEPLPLTVTYIFAMLIHSGLCVVCTVFQLRFIQNHKDQAGNQQREDENAGLIDAGSSHQENGNNDHAKKLDDNYVNDHIFVTDTMPKGNGQPRSGNGTRSTDKTRSMLKHCSKHFN</sequence>
<dbReference type="PANTHER" id="PTHR18945">
    <property type="entry name" value="NEUROTRANSMITTER GATED ION CHANNEL"/>
    <property type="match status" value="1"/>
</dbReference>
<feature type="domain" description="Neurotransmitter-gated ion-channel ligand-binding" evidence="7">
    <location>
        <begin position="36"/>
        <end position="239"/>
    </location>
</feature>